<dbReference type="PANTHER" id="PTHR34237">
    <property type="entry name" value="PAREP8-RELATED"/>
    <property type="match status" value="1"/>
</dbReference>
<gene>
    <name evidence="1" type="ORF">ENV17_05710</name>
</gene>
<reference evidence="1" key="1">
    <citation type="journal article" date="2020" name="mSystems">
        <title>Genome- and Community-Level Interaction Insights into Carbon Utilization and Element Cycling Functions of Hydrothermarchaeota in Hydrothermal Sediment.</title>
        <authorList>
            <person name="Zhou Z."/>
            <person name="Liu Y."/>
            <person name="Xu W."/>
            <person name="Pan J."/>
            <person name="Luo Z.H."/>
            <person name="Li M."/>
        </authorList>
    </citation>
    <scope>NUCLEOTIDE SEQUENCE [LARGE SCALE GENOMIC DNA]</scope>
    <source>
        <strain evidence="1">SpSt-735</strain>
    </source>
</reference>
<accession>A0A7C4B9Y7</accession>
<organism evidence="1">
    <name type="scientific">Thermofilum pendens</name>
    <dbReference type="NCBI Taxonomy" id="2269"/>
    <lineage>
        <taxon>Archaea</taxon>
        <taxon>Thermoproteota</taxon>
        <taxon>Thermoprotei</taxon>
        <taxon>Thermofilales</taxon>
        <taxon>Thermofilaceae</taxon>
        <taxon>Thermofilum</taxon>
    </lineage>
</organism>
<protein>
    <submittedName>
        <fullName evidence="1">HEPN domain-containing protein</fullName>
    </submittedName>
</protein>
<dbReference type="AlphaFoldDB" id="A0A7C4B9Y7"/>
<dbReference type="Gene3D" id="1.20.120.330">
    <property type="entry name" value="Nucleotidyltransferases domain 2"/>
    <property type="match status" value="1"/>
</dbReference>
<dbReference type="EMBL" id="DTFI01000138">
    <property type="protein sequence ID" value="HGI43861.1"/>
    <property type="molecule type" value="Genomic_DNA"/>
</dbReference>
<sequence length="149" mass="16285">MSISECLGEVAAGGLDPLDAALSFIEGARDLLRQAREELGRGDLRQASGKVWGACALAIKAHALHRRGRRVESHAELWVYKNEVAEELGDWVRAVFRQADSMHKNFYENLATGEDVEDALQEVGKLVEAVERLLQQPGKGGRAPASPQP</sequence>
<comment type="caution">
    <text evidence="1">The sequence shown here is derived from an EMBL/GenBank/DDBJ whole genome shotgun (WGS) entry which is preliminary data.</text>
</comment>
<name>A0A7C4B9Y7_THEPE</name>
<dbReference type="InterPro" id="IPR010268">
    <property type="entry name" value="PaREP1"/>
</dbReference>
<proteinExistence type="predicted"/>
<dbReference type="Pfam" id="PF05942">
    <property type="entry name" value="PaREP1"/>
    <property type="match status" value="1"/>
</dbReference>
<dbReference type="PANTHER" id="PTHR34237:SF1">
    <property type="entry name" value="PAREP8"/>
    <property type="match status" value="1"/>
</dbReference>
<evidence type="ECO:0000313" key="1">
    <source>
        <dbReference type="EMBL" id="HGI43861.1"/>
    </source>
</evidence>